<gene>
    <name evidence="1" type="ORF">PCOR1329_LOCUS56181</name>
</gene>
<comment type="caution">
    <text evidence="1">The sequence shown here is derived from an EMBL/GenBank/DDBJ whole genome shotgun (WGS) entry which is preliminary data.</text>
</comment>
<dbReference type="Proteomes" id="UP001189429">
    <property type="component" value="Unassembled WGS sequence"/>
</dbReference>
<protein>
    <submittedName>
        <fullName evidence="1">Uncharacterized protein</fullName>
    </submittedName>
</protein>
<reference evidence="1" key="1">
    <citation type="submission" date="2023-10" db="EMBL/GenBank/DDBJ databases">
        <authorList>
            <person name="Chen Y."/>
            <person name="Shah S."/>
            <person name="Dougan E. K."/>
            <person name="Thang M."/>
            <person name="Chan C."/>
        </authorList>
    </citation>
    <scope>NUCLEOTIDE SEQUENCE [LARGE SCALE GENOMIC DNA]</scope>
</reference>
<evidence type="ECO:0000313" key="1">
    <source>
        <dbReference type="EMBL" id="CAK0869954.1"/>
    </source>
</evidence>
<organism evidence="1 2">
    <name type="scientific">Prorocentrum cordatum</name>
    <dbReference type="NCBI Taxonomy" id="2364126"/>
    <lineage>
        <taxon>Eukaryota</taxon>
        <taxon>Sar</taxon>
        <taxon>Alveolata</taxon>
        <taxon>Dinophyceae</taxon>
        <taxon>Prorocentrales</taxon>
        <taxon>Prorocentraceae</taxon>
        <taxon>Prorocentrum</taxon>
    </lineage>
</organism>
<proteinExistence type="predicted"/>
<evidence type="ECO:0000313" key="2">
    <source>
        <dbReference type="Proteomes" id="UP001189429"/>
    </source>
</evidence>
<name>A0ABN9VD00_9DINO</name>
<accession>A0ABN9VD00</accession>
<dbReference type="EMBL" id="CAUYUJ010016908">
    <property type="protein sequence ID" value="CAK0869954.1"/>
    <property type="molecule type" value="Genomic_DNA"/>
</dbReference>
<keyword evidence="2" id="KW-1185">Reference proteome</keyword>
<sequence>MFQDGVNLMTIAKRAAMVKLLRKLYGKSSPWKNVISIGDSVVERDAIIDALWSQSHHESAAAPCCKTVKLVEEPTIDNLSAELVLLGMWLQSMAAFGQDFDVVMDEAEEEELMRLHGRFSA</sequence>